<comment type="caution">
    <text evidence="3">The sequence shown here is derived from an EMBL/GenBank/DDBJ whole genome shotgun (WGS) entry which is preliminary data.</text>
</comment>
<dbReference type="Proteomes" id="UP000233730">
    <property type="component" value="Unassembled WGS sequence"/>
</dbReference>
<evidence type="ECO:0000313" key="3">
    <source>
        <dbReference type="EMBL" id="PKU88459.1"/>
    </source>
</evidence>
<proteinExistence type="predicted"/>
<evidence type="ECO:0000313" key="4">
    <source>
        <dbReference type="Proteomes" id="UP000233730"/>
    </source>
</evidence>
<feature type="compositionally biased region" description="Gly residues" evidence="1">
    <location>
        <begin position="121"/>
        <end position="130"/>
    </location>
</feature>
<feature type="compositionally biased region" description="Basic and acidic residues" evidence="1">
    <location>
        <begin position="413"/>
        <end position="424"/>
    </location>
</feature>
<organism evidence="3 4">
    <name type="scientific">Bifidobacterium pseudolongum subsp. globosum</name>
    <dbReference type="NCBI Taxonomy" id="1690"/>
    <lineage>
        <taxon>Bacteria</taxon>
        <taxon>Bacillati</taxon>
        <taxon>Actinomycetota</taxon>
        <taxon>Actinomycetes</taxon>
        <taxon>Bifidobacteriales</taxon>
        <taxon>Bifidobacteriaceae</taxon>
        <taxon>Bifidobacterium</taxon>
    </lineage>
</organism>
<feature type="region of interest" description="Disordered" evidence="1">
    <location>
        <begin position="104"/>
        <end position="141"/>
    </location>
</feature>
<keyword evidence="2" id="KW-0472">Membrane</keyword>
<accession>A0A2N3QEA8</accession>
<dbReference type="EMBL" id="PCGZ01000011">
    <property type="protein sequence ID" value="PKU88459.1"/>
    <property type="molecule type" value="Genomic_DNA"/>
</dbReference>
<protein>
    <submittedName>
        <fullName evidence="3">PE-PGRS family protein</fullName>
    </submittedName>
</protein>
<evidence type="ECO:0000256" key="1">
    <source>
        <dbReference type="SAM" id="MobiDB-lite"/>
    </source>
</evidence>
<feature type="transmembrane region" description="Helical" evidence="2">
    <location>
        <begin position="167"/>
        <end position="186"/>
    </location>
</feature>
<feature type="region of interest" description="Disordered" evidence="1">
    <location>
        <begin position="1"/>
        <end position="57"/>
    </location>
</feature>
<feature type="region of interest" description="Disordered" evidence="1">
    <location>
        <begin position="413"/>
        <end position="433"/>
    </location>
</feature>
<keyword evidence="2" id="KW-1133">Transmembrane helix</keyword>
<feature type="compositionally biased region" description="Polar residues" evidence="1">
    <location>
        <begin position="104"/>
        <end position="114"/>
    </location>
</feature>
<dbReference type="AlphaFoldDB" id="A0A2N3QEA8"/>
<feature type="compositionally biased region" description="Gly residues" evidence="1">
    <location>
        <begin position="1"/>
        <end position="10"/>
    </location>
</feature>
<reference evidence="3 4" key="1">
    <citation type="submission" date="2017-10" db="EMBL/GenBank/DDBJ databases">
        <title>Bifidobacterium genomics.</title>
        <authorList>
            <person name="Lugli G.A."/>
            <person name="Milani C."/>
            <person name="Mancabelli L."/>
        </authorList>
    </citation>
    <scope>NUCLEOTIDE SEQUENCE [LARGE SCALE GENOMIC DNA]</scope>
    <source>
        <strain evidence="3 4">1524B</strain>
    </source>
</reference>
<sequence length="433" mass="47178">MPRAGAGSGSGRSSSGHDGGSRMSSGHRPSMPGSGRRAGGGGSAGFPQSSGSTGSGGFDVGDLFRAAGIGMAGGYNAGRRSTRNRYGRRSMPFPEEIFDAMGQQPNYGRQQTPGPYSAGPFGTGAPGAGQGPFSPAGGPPVAPPTMQTPFGGNNNGGKKPNGGLTGLMPLIGILAALVIFLLIFMMPSCSNNEPNRNDYNVTVPESTYNRTKLDSGLPYDSNCIDDQLGWFENRTSAAKRLKVFYDKTGIQPYILFAKYNPKLTTDDEKQAWAREWYDDHIDNEDTLLFVYFAEQDVDNDVGYMTLVNGKHVSSIMDAQATEIFWTYLDEYWFSDRSTDDAIVATFDSTADRIMTKTTTKNDVHKWVIIAVIVIGILAIGVVITWMLIKRKREHEQYVERMVTTPLEEARDPILEKYDQADHNDQVGQEQKGQ</sequence>
<feature type="compositionally biased region" description="Low complexity" evidence="1">
    <location>
        <begin position="11"/>
        <end position="35"/>
    </location>
</feature>
<name>A0A2N3QEA8_9BIFI</name>
<evidence type="ECO:0000256" key="2">
    <source>
        <dbReference type="SAM" id="Phobius"/>
    </source>
</evidence>
<gene>
    <name evidence="3" type="ORF">CQR46_1560</name>
</gene>
<keyword evidence="2" id="KW-0812">Transmembrane</keyword>
<feature type="transmembrane region" description="Helical" evidence="2">
    <location>
        <begin position="366"/>
        <end position="388"/>
    </location>
</feature>